<feature type="region of interest" description="Disordered" evidence="2">
    <location>
        <begin position="211"/>
        <end position="257"/>
    </location>
</feature>
<dbReference type="Gene3D" id="2.60.200.20">
    <property type="match status" value="1"/>
</dbReference>
<accession>A0ABU5KDI3</accession>
<name>A0ABU5KDI3_9ACTN</name>
<feature type="domain" description="FHA" evidence="3">
    <location>
        <begin position="290"/>
        <end position="355"/>
    </location>
</feature>
<proteinExistence type="predicted"/>
<organism evidence="4 5">
    <name type="scientific">Nocardioides renjunii</name>
    <dbReference type="NCBI Taxonomy" id="3095075"/>
    <lineage>
        <taxon>Bacteria</taxon>
        <taxon>Bacillati</taxon>
        <taxon>Actinomycetota</taxon>
        <taxon>Actinomycetes</taxon>
        <taxon>Propionibacteriales</taxon>
        <taxon>Nocardioidaceae</taxon>
        <taxon>Nocardioides</taxon>
    </lineage>
</organism>
<dbReference type="InterPro" id="IPR008984">
    <property type="entry name" value="SMAD_FHA_dom_sf"/>
</dbReference>
<protein>
    <recommendedName>
        <fullName evidence="3">FHA domain-containing protein</fullName>
    </recommendedName>
</protein>
<evidence type="ECO:0000256" key="1">
    <source>
        <dbReference type="ARBA" id="ARBA00022553"/>
    </source>
</evidence>
<evidence type="ECO:0000313" key="4">
    <source>
        <dbReference type="EMBL" id="MDZ5663028.1"/>
    </source>
</evidence>
<evidence type="ECO:0000256" key="2">
    <source>
        <dbReference type="SAM" id="MobiDB-lite"/>
    </source>
</evidence>
<dbReference type="RefSeq" id="WP_322424911.1">
    <property type="nucleotide sequence ID" value="NZ_JAXQPW010000006.1"/>
</dbReference>
<keyword evidence="1" id="KW-0597">Phosphoprotein</keyword>
<dbReference type="PROSITE" id="PS50006">
    <property type="entry name" value="FHA_DOMAIN"/>
    <property type="match status" value="1"/>
</dbReference>
<keyword evidence="5" id="KW-1185">Reference proteome</keyword>
<feature type="region of interest" description="Disordered" evidence="2">
    <location>
        <begin position="143"/>
        <end position="177"/>
    </location>
</feature>
<feature type="compositionally biased region" description="Low complexity" evidence="2">
    <location>
        <begin position="145"/>
        <end position="164"/>
    </location>
</feature>
<dbReference type="InterPro" id="IPR000253">
    <property type="entry name" value="FHA_dom"/>
</dbReference>
<dbReference type="SUPFAM" id="SSF49879">
    <property type="entry name" value="SMAD/FHA domain"/>
    <property type="match status" value="1"/>
</dbReference>
<evidence type="ECO:0000259" key="3">
    <source>
        <dbReference type="PROSITE" id="PS50006"/>
    </source>
</evidence>
<dbReference type="Pfam" id="PF00498">
    <property type="entry name" value="FHA"/>
    <property type="match status" value="1"/>
</dbReference>
<evidence type="ECO:0000313" key="5">
    <source>
        <dbReference type="Proteomes" id="UP001291999"/>
    </source>
</evidence>
<comment type="caution">
    <text evidence="4">The sequence shown here is derived from an EMBL/GenBank/DDBJ whole genome shotgun (WGS) entry which is preliminary data.</text>
</comment>
<sequence>MSTEARFATGDWYAVVGERVTVLLPGSRRDRVAGLWDLADSGADADAVLDALLAGGLSSLDHFALVAHSDDSTRLIVRGAPSAAVSTTAGDDVVTAAAGTAWAERLVTGVTSLRVTLTGDGPTDHVLTPGLARVSVVEFGEPAHRAPAAPESPAAPAVSEAPAEQSDPAPAAEDGPATEAMPVLAPAPVAVPAQAPAPAPFVAEAEPVAAPPLTFGRPEDDPTPTGETPAVPAEQPEWPDLDGQTQAGPPAAAFDRPPIPGQEIAPEVVAAPVASLVFSTGDVVAVDRTVLVGRAPEARRFASHDQPHVVTVPSPHQEISSTHLEIRPGAGADHGSAIATDLGSTNGTVLAQPGLDAEELKPGIAVSLIPGAVLDLGDGVTIQVTNP</sequence>
<dbReference type="EMBL" id="JAXQPW010000006">
    <property type="protein sequence ID" value="MDZ5663028.1"/>
    <property type="molecule type" value="Genomic_DNA"/>
</dbReference>
<reference evidence="4 5" key="1">
    <citation type="submission" date="2023-11" db="EMBL/GenBank/DDBJ databases">
        <title>Novel species in genus Nocardioides.</title>
        <authorList>
            <person name="Zhou H."/>
        </authorList>
    </citation>
    <scope>NUCLEOTIDE SEQUENCE [LARGE SCALE GENOMIC DNA]</scope>
    <source>
        <strain evidence="4 5">S-58</strain>
    </source>
</reference>
<dbReference type="Proteomes" id="UP001291999">
    <property type="component" value="Unassembled WGS sequence"/>
</dbReference>
<gene>
    <name evidence="4" type="ORF">SFC79_14720</name>
</gene>